<keyword evidence="3" id="KW-1185">Reference proteome</keyword>
<accession>A0A5B7DNH3</accession>
<name>A0A5B7DNH3_PORTR</name>
<reference evidence="2 3" key="1">
    <citation type="submission" date="2019-05" db="EMBL/GenBank/DDBJ databases">
        <title>Another draft genome of Portunus trituberculatus and its Hox gene families provides insights of decapod evolution.</title>
        <authorList>
            <person name="Jeong J.-H."/>
            <person name="Song I."/>
            <person name="Kim S."/>
            <person name="Choi T."/>
            <person name="Kim D."/>
            <person name="Ryu S."/>
            <person name="Kim W."/>
        </authorList>
    </citation>
    <scope>NUCLEOTIDE SEQUENCE [LARGE SCALE GENOMIC DNA]</scope>
    <source>
        <tissue evidence="2">Muscle</tissue>
    </source>
</reference>
<gene>
    <name evidence="2" type="ORF">E2C01_016031</name>
</gene>
<feature type="region of interest" description="Disordered" evidence="1">
    <location>
        <begin position="62"/>
        <end position="86"/>
    </location>
</feature>
<sequence>MPSSGFRRGRGGGGLRRPPPPSAPSSCFQRWDGRPPTATAARHSSCVVSALLAGSLNIDHGASIPEASTTTGNQTGGRGKGLNLDRGKFTTDNLVMTYRSTRIGSVCSFATLSQSSLSSTTITHRTSQTSGALVLTSHPSLAPTFPPSPSHPPFTTSMAPPCRYIYYTLTLVVKIAAQNSKPIPLPRKPSYLIYESLPEQLPCLPPSSRQHYTTLPRPTDGEVVLDGRGTAPTYAARSVSCTKGTVKTKSCEIWRRL</sequence>
<proteinExistence type="predicted"/>
<organism evidence="2 3">
    <name type="scientific">Portunus trituberculatus</name>
    <name type="common">Swimming crab</name>
    <name type="synonym">Neptunus trituberculatus</name>
    <dbReference type="NCBI Taxonomy" id="210409"/>
    <lineage>
        <taxon>Eukaryota</taxon>
        <taxon>Metazoa</taxon>
        <taxon>Ecdysozoa</taxon>
        <taxon>Arthropoda</taxon>
        <taxon>Crustacea</taxon>
        <taxon>Multicrustacea</taxon>
        <taxon>Malacostraca</taxon>
        <taxon>Eumalacostraca</taxon>
        <taxon>Eucarida</taxon>
        <taxon>Decapoda</taxon>
        <taxon>Pleocyemata</taxon>
        <taxon>Brachyura</taxon>
        <taxon>Eubrachyura</taxon>
        <taxon>Portunoidea</taxon>
        <taxon>Portunidae</taxon>
        <taxon>Portuninae</taxon>
        <taxon>Portunus</taxon>
    </lineage>
</organism>
<evidence type="ECO:0000256" key="1">
    <source>
        <dbReference type="SAM" id="MobiDB-lite"/>
    </source>
</evidence>
<feature type="region of interest" description="Disordered" evidence="1">
    <location>
        <begin position="1"/>
        <end position="36"/>
    </location>
</feature>
<comment type="caution">
    <text evidence="2">The sequence shown here is derived from an EMBL/GenBank/DDBJ whole genome shotgun (WGS) entry which is preliminary data.</text>
</comment>
<evidence type="ECO:0000313" key="2">
    <source>
        <dbReference type="EMBL" id="MPC22998.1"/>
    </source>
</evidence>
<evidence type="ECO:0000313" key="3">
    <source>
        <dbReference type="Proteomes" id="UP000324222"/>
    </source>
</evidence>
<dbReference type="AlphaFoldDB" id="A0A5B7DNH3"/>
<protein>
    <submittedName>
        <fullName evidence="2">Uncharacterized protein</fullName>
    </submittedName>
</protein>
<dbReference type="EMBL" id="VSRR010001153">
    <property type="protein sequence ID" value="MPC22998.1"/>
    <property type="molecule type" value="Genomic_DNA"/>
</dbReference>
<dbReference type="Proteomes" id="UP000324222">
    <property type="component" value="Unassembled WGS sequence"/>
</dbReference>